<evidence type="ECO:0000256" key="2">
    <source>
        <dbReference type="ARBA" id="ARBA00022771"/>
    </source>
</evidence>
<dbReference type="PROSITE" id="PS50089">
    <property type="entry name" value="ZF_RING_2"/>
    <property type="match status" value="1"/>
</dbReference>
<name>A0ABM3VWD8_ERIEU</name>
<keyword evidence="3" id="KW-0862">Zinc</keyword>
<evidence type="ECO:0000313" key="8">
    <source>
        <dbReference type="Proteomes" id="UP001652624"/>
    </source>
</evidence>
<dbReference type="Pfam" id="PF13639">
    <property type="entry name" value="zf-RING_2"/>
    <property type="match status" value="1"/>
</dbReference>
<accession>A0ABM3VWD8</accession>
<keyword evidence="6" id="KW-0472">Membrane</keyword>
<sequence>MPCPWPPWLQRAAPPAAPGSPCNAAPARDSEDEEEEDDVDGSPGSDPMLPPPSPAECLICVSPFDDAFKLPKRLDCEHVFCLECLARLSLATAGGGAALSCPVCRAPTRLAPRRQLPALPTPPDLLPRTPRAGSVRFDRRHGLLYVRAPAPMPGLPRKAPAPPPLRLGRPLSRRQALRDSAWAFNAAVGLAVLVAAGLVVSGVYIFLLIPHASPGRPQLVAFAPPPGFSWLPPQQRPWLTVTSGPWLGAPKPAAPNPKPAPYQPPAPREPAPPPREPAPKPPEPAPLGGHPDPPDGPPQPALEPASVEATLNQTRPGTPDRE</sequence>
<dbReference type="SMART" id="SM00184">
    <property type="entry name" value="RING"/>
    <property type="match status" value="1"/>
</dbReference>
<organism evidence="8 9">
    <name type="scientific">Erinaceus europaeus</name>
    <name type="common">Western European hedgehog</name>
    <dbReference type="NCBI Taxonomy" id="9365"/>
    <lineage>
        <taxon>Eukaryota</taxon>
        <taxon>Metazoa</taxon>
        <taxon>Chordata</taxon>
        <taxon>Craniata</taxon>
        <taxon>Vertebrata</taxon>
        <taxon>Euteleostomi</taxon>
        <taxon>Mammalia</taxon>
        <taxon>Eutheria</taxon>
        <taxon>Laurasiatheria</taxon>
        <taxon>Eulipotyphla</taxon>
        <taxon>Erinaceidae</taxon>
        <taxon>Erinaceinae</taxon>
        <taxon>Erinaceus</taxon>
    </lineage>
</organism>
<dbReference type="InterPro" id="IPR051435">
    <property type="entry name" value="RING_finger_E3_ubiq-ligases"/>
</dbReference>
<proteinExistence type="predicted"/>
<evidence type="ECO:0000256" key="5">
    <source>
        <dbReference type="SAM" id="MobiDB-lite"/>
    </source>
</evidence>
<feature type="compositionally biased region" description="Pro residues" evidence="5">
    <location>
        <begin position="252"/>
        <end position="285"/>
    </location>
</feature>
<evidence type="ECO:0000313" key="9">
    <source>
        <dbReference type="RefSeq" id="XP_060028647.1"/>
    </source>
</evidence>
<gene>
    <name evidence="9" type="primary">RNF225</name>
</gene>
<feature type="domain" description="RING-type" evidence="7">
    <location>
        <begin position="57"/>
        <end position="105"/>
    </location>
</feature>
<evidence type="ECO:0000256" key="1">
    <source>
        <dbReference type="ARBA" id="ARBA00022723"/>
    </source>
</evidence>
<feature type="region of interest" description="Disordered" evidence="5">
    <location>
        <begin position="241"/>
        <end position="322"/>
    </location>
</feature>
<feature type="region of interest" description="Disordered" evidence="5">
    <location>
        <begin position="1"/>
        <end position="48"/>
    </location>
</feature>
<keyword evidence="8" id="KW-1185">Reference proteome</keyword>
<evidence type="ECO:0000256" key="4">
    <source>
        <dbReference type="PROSITE-ProRule" id="PRU00175"/>
    </source>
</evidence>
<feature type="transmembrane region" description="Helical" evidence="6">
    <location>
        <begin position="182"/>
        <end position="209"/>
    </location>
</feature>
<dbReference type="InterPro" id="IPR001841">
    <property type="entry name" value="Znf_RING"/>
</dbReference>
<reference evidence="8" key="1">
    <citation type="submission" date="2025-05" db="UniProtKB">
        <authorList>
            <consortium name="RefSeq"/>
        </authorList>
    </citation>
    <scope>NUCLEOTIDE SEQUENCE [LARGE SCALE GENOMIC DNA]</scope>
</reference>
<keyword evidence="1" id="KW-0479">Metal-binding</keyword>
<dbReference type="GeneID" id="132533069"/>
<protein>
    <submittedName>
        <fullName evidence="9">RING finger protein 225</fullName>
    </submittedName>
</protein>
<dbReference type="InterPro" id="IPR017907">
    <property type="entry name" value="Znf_RING_CS"/>
</dbReference>
<feature type="compositionally biased region" description="Acidic residues" evidence="5">
    <location>
        <begin position="30"/>
        <end position="40"/>
    </location>
</feature>
<keyword evidence="6" id="KW-0812">Transmembrane</keyword>
<evidence type="ECO:0000259" key="7">
    <source>
        <dbReference type="PROSITE" id="PS50089"/>
    </source>
</evidence>
<dbReference type="RefSeq" id="XP_060028647.1">
    <property type="nucleotide sequence ID" value="XM_060172664.1"/>
</dbReference>
<evidence type="ECO:0000256" key="6">
    <source>
        <dbReference type="SAM" id="Phobius"/>
    </source>
</evidence>
<dbReference type="SUPFAM" id="SSF57850">
    <property type="entry name" value="RING/U-box"/>
    <property type="match status" value="1"/>
</dbReference>
<keyword evidence="6" id="KW-1133">Transmembrane helix</keyword>
<dbReference type="PANTHER" id="PTHR22791:SF1">
    <property type="entry name" value="RING FINGER PROTEIN 225"/>
    <property type="match status" value="1"/>
</dbReference>
<dbReference type="CDD" id="cd16556">
    <property type="entry name" value="RING-HC_RNF183-like"/>
    <property type="match status" value="1"/>
</dbReference>
<keyword evidence="2 4" id="KW-0863">Zinc-finger</keyword>
<evidence type="ECO:0000256" key="3">
    <source>
        <dbReference type="ARBA" id="ARBA00022833"/>
    </source>
</evidence>
<dbReference type="Proteomes" id="UP001652624">
    <property type="component" value="Chromosome 2"/>
</dbReference>
<dbReference type="PROSITE" id="PS00518">
    <property type="entry name" value="ZF_RING_1"/>
    <property type="match status" value="1"/>
</dbReference>
<reference evidence="9" key="2">
    <citation type="submission" date="2025-08" db="UniProtKB">
        <authorList>
            <consortium name="RefSeq"/>
        </authorList>
    </citation>
    <scope>IDENTIFICATION</scope>
</reference>
<dbReference type="PANTHER" id="PTHR22791">
    <property type="entry name" value="RING-TYPE DOMAIN-CONTAINING PROTEIN"/>
    <property type="match status" value="1"/>
</dbReference>
<dbReference type="Gene3D" id="3.30.40.10">
    <property type="entry name" value="Zinc/RING finger domain, C3HC4 (zinc finger)"/>
    <property type="match status" value="1"/>
</dbReference>
<dbReference type="InterPro" id="IPR013083">
    <property type="entry name" value="Znf_RING/FYVE/PHD"/>
</dbReference>